<keyword evidence="6" id="KW-0539">Nucleus</keyword>
<dbReference type="GO" id="GO:0005634">
    <property type="term" value="C:nucleus"/>
    <property type="evidence" value="ECO:0007669"/>
    <property type="project" value="UniProtKB-SubCell"/>
</dbReference>
<dbReference type="GO" id="GO:0046872">
    <property type="term" value="F:metal ion binding"/>
    <property type="evidence" value="ECO:0007669"/>
    <property type="project" value="UniProtKB-KW"/>
</dbReference>
<comment type="caution">
    <text evidence="8">The sequence shown here is derived from an EMBL/GenBank/DDBJ whole genome shotgun (WGS) entry which is preliminary data.</text>
</comment>
<evidence type="ECO:0000256" key="3">
    <source>
        <dbReference type="ARBA" id="ARBA00022723"/>
    </source>
</evidence>
<keyword evidence="5" id="KW-0408">Iron</keyword>
<evidence type="ECO:0000256" key="1">
    <source>
        <dbReference type="ARBA" id="ARBA00001954"/>
    </source>
</evidence>
<dbReference type="SUPFAM" id="SSF51197">
    <property type="entry name" value="Clavaminate synthase-like"/>
    <property type="match status" value="1"/>
</dbReference>
<dbReference type="PANTHER" id="PTHR12461">
    <property type="entry name" value="HYPOXIA-INDUCIBLE FACTOR 1 ALPHA INHIBITOR-RELATED"/>
    <property type="match status" value="1"/>
</dbReference>
<dbReference type="EMBL" id="JAKKPZ010000030">
    <property type="protein sequence ID" value="KAI1709523.1"/>
    <property type="molecule type" value="Genomic_DNA"/>
</dbReference>
<keyword evidence="9" id="KW-1185">Reference proteome</keyword>
<comment type="subcellular location">
    <subcellularLocation>
        <location evidence="2">Nucleus</location>
    </subcellularLocation>
</comment>
<dbReference type="AlphaFoldDB" id="A0AAD4R4R4"/>
<protein>
    <submittedName>
        <fullName evidence="8">Cupin-like domain-containing protein</fullName>
    </submittedName>
</protein>
<evidence type="ECO:0000259" key="7">
    <source>
        <dbReference type="PROSITE" id="PS51184"/>
    </source>
</evidence>
<organism evidence="8 9">
    <name type="scientific">Ditylenchus destructor</name>
    <dbReference type="NCBI Taxonomy" id="166010"/>
    <lineage>
        <taxon>Eukaryota</taxon>
        <taxon>Metazoa</taxon>
        <taxon>Ecdysozoa</taxon>
        <taxon>Nematoda</taxon>
        <taxon>Chromadorea</taxon>
        <taxon>Rhabditida</taxon>
        <taxon>Tylenchina</taxon>
        <taxon>Tylenchomorpha</taxon>
        <taxon>Sphaerularioidea</taxon>
        <taxon>Anguinidae</taxon>
        <taxon>Anguininae</taxon>
        <taxon>Ditylenchus</taxon>
    </lineage>
</organism>
<proteinExistence type="predicted"/>
<comment type="cofactor">
    <cofactor evidence="1">
        <name>Fe(2+)</name>
        <dbReference type="ChEBI" id="CHEBI:29033"/>
    </cofactor>
</comment>
<gene>
    <name evidence="8" type="ORF">DdX_11311</name>
</gene>
<dbReference type="Proteomes" id="UP001201812">
    <property type="component" value="Unassembled WGS sequence"/>
</dbReference>
<dbReference type="SMART" id="SM00558">
    <property type="entry name" value="JmjC"/>
    <property type="match status" value="1"/>
</dbReference>
<dbReference type="Gene3D" id="2.60.120.650">
    <property type="entry name" value="Cupin"/>
    <property type="match status" value="1"/>
</dbReference>
<dbReference type="InterPro" id="IPR003347">
    <property type="entry name" value="JmjC_dom"/>
</dbReference>
<dbReference type="PANTHER" id="PTHR12461:SF106">
    <property type="entry name" value="BIFUNCTIONAL PEPTIDASE AND ARGINYL-HYDROXYLASE JMJD5"/>
    <property type="match status" value="1"/>
</dbReference>
<dbReference type="GO" id="GO:0051864">
    <property type="term" value="F:histone H3K36 demethylase activity"/>
    <property type="evidence" value="ECO:0007669"/>
    <property type="project" value="TreeGrafter"/>
</dbReference>
<dbReference type="Pfam" id="PF13621">
    <property type="entry name" value="Cupin_8"/>
    <property type="match status" value="1"/>
</dbReference>
<evidence type="ECO:0000313" key="9">
    <source>
        <dbReference type="Proteomes" id="UP001201812"/>
    </source>
</evidence>
<keyword evidence="3" id="KW-0479">Metal-binding</keyword>
<dbReference type="InterPro" id="IPR041667">
    <property type="entry name" value="Cupin_8"/>
</dbReference>
<name>A0AAD4R4R4_9BILA</name>
<reference evidence="8" key="1">
    <citation type="submission" date="2022-01" db="EMBL/GenBank/DDBJ databases">
        <title>Genome Sequence Resource for Two Populations of Ditylenchus destructor, the Migratory Endoparasitic Phytonematode.</title>
        <authorList>
            <person name="Zhang H."/>
            <person name="Lin R."/>
            <person name="Xie B."/>
        </authorList>
    </citation>
    <scope>NUCLEOTIDE SEQUENCE</scope>
    <source>
        <strain evidence="8">BazhouSP</strain>
    </source>
</reference>
<evidence type="ECO:0000256" key="2">
    <source>
        <dbReference type="ARBA" id="ARBA00004123"/>
    </source>
</evidence>
<dbReference type="PROSITE" id="PS51184">
    <property type="entry name" value="JMJC"/>
    <property type="match status" value="1"/>
</dbReference>
<accession>A0AAD4R4R4</accession>
<evidence type="ECO:0000256" key="4">
    <source>
        <dbReference type="ARBA" id="ARBA00023002"/>
    </source>
</evidence>
<keyword evidence="4" id="KW-0560">Oxidoreductase</keyword>
<evidence type="ECO:0000313" key="8">
    <source>
        <dbReference type="EMBL" id="KAI1709523.1"/>
    </source>
</evidence>
<sequence length="407" mass="46603">MAERHPKDRFNSIKAVAQANVQRLLCDLPILGALKSLASHIEQMEASESGSHDGEEIQQIKQAWDRLHWLSDGYLNVGHYGDIEEKYRLLYAVVSALGARLHYKSGNYKSALLCCDQGLLKGNDLDDGYLAELASFLCREKLLPVEDLPLYSEEPSTSKISIPEPLPNSIPIPALTMPSMDVFNEKFYSKSRPVIIRGMANNWPAFQKWSFPFLNQLCGHRTVPVELGSKYTDDDWQQELMTFHDYLMEYVFADSKKKGYLAQHRLPDQIPELLDDIIMPDYCAFAEGGLDEDTMTINMFIGPEGTVSPLHTDPRHNFFCQVRGTKFVRLINPIWKPNLYLFEDSMRKNTSQVDVECPDLDEFPDFSQLQCEDFIMEPGDCLFIPKEYFHFVKSLEKSISVSIWFGD</sequence>
<evidence type="ECO:0000256" key="6">
    <source>
        <dbReference type="ARBA" id="ARBA00023242"/>
    </source>
</evidence>
<evidence type="ECO:0000256" key="5">
    <source>
        <dbReference type="ARBA" id="ARBA00023004"/>
    </source>
</evidence>
<feature type="domain" description="JmjC" evidence="7">
    <location>
        <begin position="259"/>
        <end position="407"/>
    </location>
</feature>